<evidence type="ECO:0000313" key="4">
    <source>
        <dbReference type="Proteomes" id="UP000006591"/>
    </source>
</evidence>
<keyword evidence="4" id="KW-1185">Reference proteome</keyword>
<feature type="region of interest" description="Disordered" evidence="1">
    <location>
        <begin position="1"/>
        <end position="30"/>
    </location>
</feature>
<reference evidence="3" key="2">
    <citation type="submission" date="2018-04" db="EMBL/GenBank/DDBJ databases">
        <title>OnivRS2 (Oryza nivara Reference Sequence Version 2).</title>
        <authorList>
            <person name="Zhang J."/>
            <person name="Kudrna D."/>
            <person name="Lee S."/>
            <person name="Talag J."/>
            <person name="Rajasekar S."/>
            <person name="Welchert J."/>
            <person name="Hsing Y.-I."/>
            <person name="Wing R.A."/>
        </authorList>
    </citation>
    <scope>NUCLEOTIDE SEQUENCE [LARGE SCALE GENOMIC DNA]</scope>
</reference>
<proteinExistence type="predicted"/>
<feature type="compositionally biased region" description="Acidic residues" evidence="1">
    <location>
        <begin position="20"/>
        <end position="30"/>
    </location>
</feature>
<dbReference type="STRING" id="4536.A0A0E0FLU1"/>
<sequence length="66" mass="7204">MDHAGNTGRSPKKRRLEAPEIGDAEEEEGVDVISDLPDAILGEIIARLPTKEAGSTQVLASRWRHL</sequence>
<dbReference type="Pfam" id="PF00646">
    <property type="entry name" value="F-box"/>
    <property type="match status" value="1"/>
</dbReference>
<dbReference type="HOGENOM" id="CLU_2835535_0_0_1"/>
<dbReference type="CDD" id="cd22160">
    <property type="entry name" value="F-box_AtFBL13-like"/>
    <property type="match status" value="1"/>
</dbReference>
<dbReference type="SUPFAM" id="SSF81383">
    <property type="entry name" value="F-box domain"/>
    <property type="match status" value="1"/>
</dbReference>
<organism evidence="3">
    <name type="scientific">Oryza nivara</name>
    <name type="common">Indian wild rice</name>
    <name type="synonym">Oryza sativa f. spontanea</name>
    <dbReference type="NCBI Taxonomy" id="4536"/>
    <lineage>
        <taxon>Eukaryota</taxon>
        <taxon>Viridiplantae</taxon>
        <taxon>Streptophyta</taxon>
        <taxon>Embryophyta</taxon>
        <taxon>Tracheophyta</taxon>
        <taxon>Spermatophyta</taxon>
        <taxon>Magnoliopsida</taxon>
        <taxon>Liliopsida</taxon>
        <taxon>Poales</taxon>
        <taxon>Poaceae</taxon>
        <taxon>BOP clade</taxon>
        <taxon>Oryzoideae</taxon>
        <taxon>Oryzeae</taxon>
        <taxon>Oryzinae</taxon>
        <taxon>Oryza</taxon>
    </lineage>
</organism>
<accession>A0A0E0FLU1</accession>
<dbReference type="InterPro" id="IPR036047">
    <property type="entry name" value="F-box-like_dom_sf"/>
</dbReference>
<dbReference type="InterPro" id="IPR001810">
    <property type="entry name" value="F-box_dom"/>
</dbReference>
<evidence type="ECO:0000313" key="3">
    <source>
        <dbReference type="EnsemblPlants" id="ONIVA01G18480.1"/>
    </source>
</evidence>
<evidence type="ECO:0000259" key="2">
    <source>
        <dbReference type="PROSITE" id="PS50181"/>
    </source>
</evidence>
<dbReference type="PROSITE" id="PS50181">
    <property type="entry name" value="FBOX"/>
    <property type="match status" value="1"/>
</dbReference>
<protein>
    <recommendedName>
        <fullName evidence="2">F-box domain-containing protein</fullName>
    </recommendedName>
</protein>
<dbReference type="AlphaFoldDB" id="A0A0E0FLU1"/>
<dbReference type="Proteomes" id="UP000006591">
    <property type="component" value="Chromosome 1"/>
</dbReference>
<dbReference type="InterPro" id="IPR053781">
    <property type="entry name" value="F-box_AtFBL13-like"/>
</dbReference>
<evidence type="ECO:0000256" key="1">
    <source>
        <dbReference type="SAM" id="MobiDB-lite"/>
    </source>
</evidence>
<dbReference type="EnsemblPlants" id="ONIVA01G18480.1">
    <property type="protein sequence ID" value="ONIVA01G18480.1"/>
    <property type="gene ID" value="ONIVA01G18480"/>
</dbReference>
<dbReference type="Gramene" id="ONIVA01G18480.1">
    <property type="protein sequence ID" value="ONIVA01G18480.1"/>
    <property type="gene ID" value="ONIVA01G18480"/>
</dbReference>
<feature type="domain" description="F-box" evidence="2">
    <location>
        <begin position="30"/>
        <end position="66"/>
    </location>
</feature>
<reference evidence="3" key="1">
    <citation type="submission" date="2015-04" db="UniProtKB">
        <authorList>
            <consortium name="EnsemblPlants"/>
        </authorList>
    </citation>
    <scope>IDENTIFICATION</scope>
    <source>
        <strain evidence="3">SL10</strain>
    </source>
</reference>
<name>A0A0E0FLU1_ORYNI</name>